<evidence type="ECO:0000313" key="2">
    <source>
        <dbReference type="EMBL" id="MER6434519.1"/>
    </source>
</evidence>
<evidence type="ECO:0000313" key="3">
    <source>
        <dbReference type="Proteomes" id="UP001470023"/>
    </source>
</evidence>
<sequence length="98" mass="10625">KLAEIDADWRPAWPVDWQRAYAGVAQLLALGSTEEEIVPGVTLDGMDVGRWLQRQRQHVVWQGPGRGATRAAGGARRSPAARVAAGARQGLQGRLCRV</sequence>
<evidence type="ECO:0000256" key="1">
    <source>
        <dbReference type="SAM" id="MobiDB-lite"/>
    </source>
</evidence>
<organism evidence="2 3">
    <name type="scientific">Streptomyces sp. 900105245</name>
    <dbReference type="NCBI Taxonomy" id="3154379"/>
    <lineage>
        <taxon>Bacteria</taxon>
        <taxon>Bacillati</taxon>
        <taxon>Actinomycetota</taxon>
        <taxon>Actinomycetes</taxon>
        <taxon>Kitasatosporales</taxon>
        <taxon>Streptomycetaceae</taxon>
        <taxon>Streptomyces</taxon>
    </lineage>
</organism>
<dbReference type="GO" id="GO:0004386">
    <property type="term" value="F:helicase activity"/>
    <property type="evidence" value="ECO:0007669"/>
    <property type="project" value="UniProtKB-KW"/>
</dbReference>
<keyword evidence="2" id="KW-0378">Hydrolase</keyword>
<name>A0ABV1ULA7_9ACTN</name>
<feature type="region of interest" description="Disordered" evidence="1">
    <location>
        <begin position="63"/>
        <end position="83"/>
    </location>
</feature>
<keyword evidence="3" id="KW-1185">Reference proteome</keyword>
<gene>
    <name evidence="2" type="ORF">ABT272_44090</name>
</gene>
<protein>
    <submittedName>
        <fullName evidence="2">Helicase</fullName>
    </submittedName>
</protein>
<accession>A0ABV1ULA7</accession>
<reference evidence="2 3" key="1">
    <citation type="submission" date="2024-06" db="EMBL/GenBank/DDBJ databases">
        <title>The Natural Products Discovery Center: Release of the First 8490 Sequenced Strains for Exploring Actinobacteria Biosynthetic Diversity.</title>
        <authorList>
            <person name="Kalkreuter E."/>
            <person name="Kautsar S.A."/>
            <person name="Yang D."/>
            <person name="Bader C.D."/>
            <person name="Teijaro C.N."/>
            <person name="Fluegel L."/>
            <person name="Davis C.M."/>
            <person name="Simpson J.R."/>
            <person name="Lauterbach L."/>
            <person name="Steele A.D."/>
            <person name="Gui C."/>
            <person name="Meng S."/>
            <person name="Li G."/>
            <person name="Viehrig K."/>
            <person name="Ye F."/>
            <person name="Su P."/>
            <person name="Kiefer A.F."/>
            <person name="Nichols A."/>
            <person name="Cepeda A.J."/>
            <person name="Yan W."/>
            <person name="Fan B."/>
            <person name="Jiang Y."/>
            <person name="Adhikari A."/>
            <person name="Zheng C.-J."/>
            <person name="Schuster L."/>
            <person name="Cowan T.M."/>
            <person name="Smanski M.J."/>
            <person name="Chevrette M.G."/>
            <person name="De Carvalho L.P.S."/>
            <person name="Shen B."/>
        </authorList>
    </citation>
    <scope>NUCLEOTIDE SEQUENCE [LARGE SCALE GENOMIC DNA]</scope>
    <source>
        <strain evidence="2 3">NPDC001166</strain>
    </source>
</reference>
<feature type="non-terminal residue" evidence="2">
    <location>
        <position position="1"/>
    </location>
</feature>
<dbReference type="EMBL" id="JBEPAZ010000127">
    <property type="protein sequence ID" value="MER6434519.1"/>
    <property type="molecule type" value="Genomic_DNA"/>
</dbReference>
<keyword evidence="2" id="KW-0067">ATP-binding</keyword>
<dbReference type="Proteomes" id="UP001470023">
    <property type="component" value="Unassembled WGS sequence"/>
</dbReference>
<keyword evidence="2" id="KW-0347">Helicase</keyword>
<keyword evidence="2" id="KW-0547">Nucleotide-binding</keyword>
<proteinExistence type="predicted"/>
<comment type="caution">
    <text evidence="2">The sequence shown here is derived from an EMBL/GenBank/DDBJ whole genome shotgun (WGS) entry which is preliminary data.</text>
</comment>
<feature type="compositionally biased region" description="Low complexity" evidence="1">
    <location>
        <begin position="67"/>
        <end position="83"/>
    </location>
</feature>